<dbReference type="PANTHER" id="PTHR45436:SF5">
    <property type="entry name" value="SENSOR HISTIDINE KINASE TRCS"/>
    <property type="match status" value="1"/>
</dbReference>
<dbReference type="InterPro" id="IPR036890">
    <property type="entry name" value="HATPase_C_sf"/>
</dbReference>
<comment type="caution">
    <text evidence="12">The sequence shown here is derived from an EMBL/GenBank/DDBJ whole genome shotgun (WGS) entry which is preliminary data.</text>
</comment>
<dbReference type="CDD" id="cd00082">
    <property type="entry name" value="HisKA"/>
    <property type="match status" value="1"/>
</dbReference>
<evidence type="ECO:0000256" key="5">
    <source>
        <dbReference type="ARBA" id="ARBA00022679"/>
    </source>
</evidence>
<reference evidence="13" key="1">
    <citation type="submission" date="2017-12" db="EMBL/GenBank/DDBJ databases">
        <title>Draft genome sequence of Telmatospirillum siberiense 26-4b1T, an acidotolerant peatland alphaproteobacterium potentially involved in sulfur cycling.</title>
        <authorList>
            <person name="Hausmann B."/>
            <person name="Pjevac P."/>
            <person name="Schreck K."/>
            <person name="Herbold C.W."/>
            <person name="Daims H."/>
            <person name="Wagner M."/>
            <person name="Pester M."/>
            <person name="Loy A."/>
        </authorList>
    </citation>
    <scope>NUCLEOTIDE SEQUENCE [LARGE SCALE GENOMIC DNA]</scope>
    <source>
        <strain evidence="13">26-4b1</strain>
    </source>
</reference>
<evidence type="ECO:0000256" key="3">
    <source>
        <dbReference type="ARBA" id="ARBA00012438"/>
    </source>
</evidence>
<dbReference type="PRINTS" id="PR00344">
    <property type="entry name" value="BCTRLSENSOR"/>
</dbReference>
<dbReference type="Proteomes" id="UP000233293">
    <property type="component" value="Unassembled WGS sequence"/>
</dbReference>
<sequence>MSDHRLNVSATNFARSMPVSWKSKIFPRSDIAGSRRRRSLLRIRRAASQISSSLTIKLVVLVGIFAALPIVLYGQFEKADRQTRNLVAENIRHYGWLVAQALAPILDRSDDLAGPELAASLERFSEDGTILKLMFQPKLKSGSEGFYFIAAAPKISASQMGADLDVLGRHGILKSLADSCRWDKPVEIRYQQMNGAEEILTSIIPINGRRGCWVLVSANNSSAFLSTAFGRPYWQTDNVRMAALIYLVFAALALLVAIGIRRALRHFRKVAREIRRGGVGAMAFAGRNIPPELVSAARDFDRLVDDLHRAASDIRRTAEDNAHAVKAPLAVIRSALQPLRRSVPKDDQRSQRAVQLIDSALGRLSALISTAQQLGHDTADFIEAPKLLINLTEVVAEGLRNARDGAAEKKLRFVRHLDEDAFVLAPDGMLDIVVENILDNAAGFSVDGATITATLDKSKDKIDLIIDDEGPGVDSNKIDHIFERNFSCRPGQGRDPRAPAHAGLGLWIVRHHIEALGGRVSASNRPMGGLRIHVCLPSHGW</sequence>
<dbReference type="PANTHER" id="PTHR45436">
    <property type="entry name" value="SENSOR HISTIDINE KINASE YKOH"/>
    <property type="match status" value="1"/>
</dbReference>
<keyword evidence="8 10" id="KW-1133">Transmembrane helix</keyword>
<dbReference type="EC" id="2.7.13.3" evidence="3"/>
<dbReference type="InterPro" id="IPR050428">
    <property type="entry name" value="TCS_sensor_his_kinase"/>
</dbReference>
<keyword evidence="13" id="KW-1185">Reference proteome</keyword>
<dbReference type="Pfam" id="PF02518">
    <property type="entry name" value="HATPase_c"/>
    <property type="match status" value="1"/>
</dbReference>
<evidence type="ECO:0000256" key="1">
    <source>
        <dbReference type="ARBA" id="ARBA00000085"/>
    </source>
</evidence>
<evidence type="ECO:0000256" key="7">
    <source>
        <dbReference type="ARBA" id="ARBA00022777"/>
    </source>
</evidence>
<evidence type="ECO:0000256" key="4">
    <source>
        <dbReference type="ARBA" id="ARBA00022553"/>
    </source>
</evidence>
<dbReference type="EMBL" id="PIUM01000022">
    <property type="protein sequence ID" value="PKU23226.1"/>
    <property type="molecule type" value="Genomic_DNA"/>
</dbReference>
<organism evidence="12 13">
    <name type="scientific">Telmatospirillum siberiense</name>
    <dbReference type="NCBI Taxonomy" id="382514"/>
    <lineage>
        <taxon>Bacteria</taxon>
        <taxon>Pseudomonadati</taxon>
        <taxon>Pseudomonadota</taxon>
        <taxon>Alphaproteobacteria</taxon>
        <taxon>Rhodospirillales</taxon>
        <taxon>Rhodospirillaceae</taxon>
        <taxon>Telmatospirillum</taxon>
    </lineage>
</organism>
<evidence type="ECO:0000256" key="6">
    <source>
        <dbReference type="ARBA" id="ARBA00022692"/>
    </source>
</evidence>
<dbReference type="GO" id="GO:0000155">
    <property type="term" value="F:phosphorelay sensor kinase activity"/>
    <property type="evidence" value="ECO:0007669"/>
    <property type="project" value="InterPro"/>
</dbReference>
<evidence type="ECO:0000313" key="13">
    <source>
        <dbReference type="Proteomes" id="UP000233293"/>
    </source>
</evidence>
<evidence type="ECO:0000256" key="9">
    <source>
        <dbReference type="ARBA" id="ARBA00023136"/>
    </source>
</evidence>
<keyword evidence="9 10" id="KW-0472">Membrane</keyword>
<dbReference type="InterPro" id="IPR004358">
    <property type="entry name" value="Sig_transdc_His_kin-like_C"/>
</dbReference>
<evidence type="ECO:0000313" key="12">
    <source>
        <dbReference type="EMBL" id="PKU23226.1"/>
    </source>
</evidence>
<keyword evidence="5" id="KW-0808">Transferase</keyword>
<dbReference type="PROSITE" id="PS50109">
    <property type="entry name" value="HIS_KIN"/>
    <property type="match status" value="1"/>
</dbReference>
<proteinExistence type="predicted"/>
<dbReference type="SMART" id="SM00387">
    <property type="entry name" value="HATPase_c"/>
    <property type="match status" value="1"/>
</dbReference>
<keyword evidence="6 10" id="KW-0812">Transmembrane</keyword>
<dbReference type="GO" id="GO:0016020">
    <property type="term" value="C:membrane"/>
    <property type="evidence" value="ECO:0007669"/>
    <property type="project" value="UniProtKB-SubCell"/>
</dbReference>
<dbReference type="Gene3D" id="3.30.565.10">
    <property type="entry name" value="Histidine kinase-like ATPase, C-terminal domain"/>
    <property type="match status" value="1"/>
</dbReference>
<evidence type="ECO:0000259" key="11">
    <source>
        <dbReference type="PROSITE" id="PS50109"/>
    </source>
</evidence>
<feature type="transmembrane region" description="Helical" evidence="10">
    <location>
        <begin position="54"/>
        <end position="76"/>
    </location>
</feature>
<feature type="domain" description="Histidine kinase" evidence="11">
    <location>
        <begin position="320"/>
        <end position="540"/>
    </location>
</feature>
<comment type="subcellular location">
    <subcellularLocation>
        <location evidence="2">Membrane</location>
    </subcellularLocation>
</comment>
<keyword evidence="4" id="KW-0597">Phosphoprotein</keyword>
<evidence type="ECO:0000256" key="2">
    <source>
        <dbReference type="ARBA" id="ARBA00004370"/>
    </source>
</evidence>
<gene>
    <name evidence="12" type="ORF">CWS72_17525</name>
</gene>
<dbReference type="AlphaFoldDB" id="A0A2N3PS73"/>
<evidence type="ECO:0000256" key="10">
    <source>
        <dbReference type="SAM" id="Phobius"/>
    </source>
</evidence>
<dbReference type="SUPFAM" id="SSF47384">
    <property type="entry name" value="Homodimeric domain of signal transducing histidine kinase"/>
    <property type="match status" value="1"/>
</dbReference>
<dbReference type="CDD" id="cd00075">
    <property type="entry name" value="HATPase"/>
    <property type="match status" value="1"/>
</dbReference>
<dbReference type="InterPro" id="IPR003661">
    <property type="entry name" value="HisK_dim/P_dom"/>
</dbReference>
<dbReference type="SUPFAM" id="SSF55874">
    <property type="entry name" value="ATPase domain of HSP90 chaperone/DNA topoisomerase II/histidine kinase"/>
    <property type="match status" value="1"/>
</dbReference>
<protein>
    <recommendedName>
        <fullName evidence="3">histidine kinase</fullName>
        <ecNumber evidence="3">2.7.13.3</ecNumber>
    </recommendedName>
</protein>
<evidence type="ECO:0000256" key="8">
    <source>
        <dbReference type="ARBA" id="ARBA00022989"/>
    </source>
</evidence>
<feature type="transmembrane region" description="Helical" evidence="10">
    <location>
        <begin position="241"/>
        <end position="260"/>
    </location>
</feature>
<name>A0A2N3PS73_9PROT</name>
<dbReference type="InterPro" id="IPR003594">
    <property type="entry name" value="HATPase_dom"/>
</dbReference>
<dbReference type="Gene3D" id="1.10.287.130">
    <property type="match status" value="1"/>
</dbReference>
<keyword evidence="7 12" id="KW-0418">Kinase</keyword>
<dbReference type="InterPro" id="IPR036097">
    <property type="entry name" value="HisK_dim/P_sf"/>
</dbReference>
<comment type="catalytic activity">
    <reaction evidence="1">
        <text>ATP + protein L-histidine = ADP + protein N-phospho-L-histidine.</text>
        <dbReference type="EC" id="2.7.13.3"/>
    </reaction>
</comment>
<dbReference type="InterPro" id="IPR005467">
    <property type="entry name" value="His_kinase_dom"/>
</dbReference>
<accession>A0A2N3PS73</accession>